<proteinExistence type="predicted"/>
<keyword evidence="2" id="KW-0732">Signal</keyword>
<evidence type="ECO:0000313" key="4">
    <source>
        <dbReference type="Proteomes" id="UP000248857"/>
    </source>
</evidence>
<evidence type="ECO:0000256" key="2">
    <source>
        <dbReference type="SAM" id="SignalP"/>
    </source>
</evidence>
<feature type="chain" id="PRO_5015915238" description="Pentapeptide MXKDX repeat protein" evidence="2">
    <location>
        <begin position="29"/>
        <end position="121"/>
    </location>
</feature>
<evidence type="ECO:0000256" key="1">
    <source>
        <dbReference type="SAM" id="MobiDB-lite"/>
    </source>
</evidence>
<keyword evidence="4" id="KW-1185">Reference proteome</keyword>
<feature type="signal peptide" evidence="2">
    <location>
        <begin position="1"/>
        <end position="28"/>
    </location>
</feature>
<evidence type="ECO:0008006" key="5">
    <source>
        <dbReference type="Google" id="ProtNLM"/>
    </source>
</evidence>
<dbReference type="EMBL" id="PQWO01000023">
    <property type="protein sequence ID" value="PZD71014.1"/>
    <property type="molecule type" value="Genomic_DNA"/>
</dbReference>
<feature type="compositionally biased region" description="Low complexity" evidence="1">
    <location>
        <begin position="105"/>
        <end position="121"/>
    </location>
</feature>
<reference evidence="3 4" key="1">
    <citation type="journal article" date="2018" name="Sci. Rep.">
        <title>A novel species of the marine cyanobacterium Acaryochloris with a unique pigment content and lifestyle.</title>
        <authorList>
            <person name="Partensky F."/>
            <person name="Six C."/>
            <person name="Ratin M."/>
            <person name="Garczarek L."/>
            <person name="Vaulot D."/>
            <person name="Probert I."/>
            <person name="Calteau A."/>
            <person name="Gourvil P."/>
            <person name="Marie D."/>
            <person name="Grebert T."/>
            <person name="Bouchier C."/>
            <person name="Le Panse S."/>
            <person name="Gachenot M."/>
            <person name="Rodriguez F."/>
            <person name="Garrido J.L."/>
        </authorList>
    </citation>
    <scope>NUCLEOTIDE SEQUENCE [LARGE SCALE GENOMIC DNA]</scope>
    <source>
        <strain evidence="3 4">RCC1774</strain>
    </source>
</reference>
<sequence>MTVQKVSYATTGLLLVTALAVFTPRVQAEEQRLDNTQTSTEVPAATGSESPAPEQPKGNGMQHNMPHDMPGMKSGSMQHDMPGMGSDSMNNMQHDKGNMQHDMPGTDSTTPPSPSGQSPAN</sequence>
<dbReference type="AlphaFoldDB" id="A0A2W1JLE4"/>
<comment type="caution">
    <text evidence="3">The sequence shown here is derived from an EMBL/GenBank/DDBJ whole genome shotgun (WGS) entry which is preliminary data.</text>
</comment>
<gene>
    <name evidence="3" type="ORF">C1752_08456</name>
</gene>
<evidence type="ECO:0000313" key="3">
    <source>
        <dbReference type="EMBL" id="PZD71014.1"/>
    </source>
</evidence>
<dbReference type="OrthoDB" id="577316at2"/>
<dbReference type="Proteomes" id="UP000248857">
    <property type="component" value="Unassembled WGS sequence"/>
</dbReference>
<feature type="region of interest" description="Disordered" evidence="1">
    <location>
        <begin position="30"/>
        <end position="121"/>
    </location>
</feature>
<organism evidence="3 4">
    <name type="scientific">Acaryochloris thomasi RCC1774</name>
    <dbReference type="NCBI Taxonomy" id="1764569"/>
    <lineage>
        <taxon>Bacteria</taxon>
        <taxon>Bacillati</taxon>
        <taxon>Cyanobacteriota</taxon>
        <taxon>Cyanophyceae</taxon>
        <taxon>Acaryochloridales</taxon>
        <taxon>Acaryochloridaceae</taxon>
        <taxon>Acaryochloris</taxon>
        <taxon>Acaryochloris thomasi</taxon>
    </lineage>
</organism>
<name>A0A2W1JLE4_9CYAN</name>
<protein>
    <recommendedName>
        <fullName evidence="5">Pentapeptide MXKDX repeat protein</fullName>
    </recommendedName>
</protein>
<accession>A0A2W1JLE4</accession>
<dbReference type="RefSeq" id="WP_110988457.1">
    <property type="nucleotide sequence ID" value="NZ_CAWNWM010000023.1"/>
</dbReference>